<dbReference type="PANTHER" id="PTHR24198:SF165">
    <property type="entry name" value="ANKYRIN REPEAT-CONTAINING PROTEIN-RELATED"/>
    <property type="match status" value="1"/>
</dbReference>
<name>A0A812S624_9DINO</name>
<feature type="repeat" description="ANK" evidence="3">
    <location>
        <begin position="164"/>
        <end position="196"/>
    </location>
</feature>
<evidence type="ECO:0000256" key="3">
    <source>
        <dbReference type="PROSITE-ProRule" id="PRU00023"/>
    </source>
</evidence>
<evidence type="ECO:0000313" key="6">
    <source>
        <dbReference type="Proteomes" id="UP000604046"/>
    </source>
</evidence>
<protein>
    <submittedName>
        <fullName evidence="5">ASB3 protein</fullName>
    </submittedName>
</protein>
<gene>
    <name evidence="5" type="primary">ASB3</name>
    <name evidence="5" type="ORF">SNAT2548_LOCUS25788</name>
</gene>
<keyword evidence="6" id="KW-1185">Reference proteome</keyword>
<evidence type="ECO:0000256" key="4">
    <source>
        <dbReference type="SAM" id="MobiDB-lite"/>
    </source>
</evidence>
<keyword evidence="1" id="KW-0677">Repeat</keyword>
<evidence type="ECO:0000313" key="5">
    <source>
        <dbReference type="EMBL" id="CAE7462952.1"/>
    </source>
</evidence>
<dbReference type="SUPFAM" id="SSF48403">
    <property type="entry name" value="Ankyrin repeat"/>
    <property type="match status" value="1"/>
</dbReference>
<dbReference type="EMBL" id="CAJNDS010002409">
    <property type="protein sequence ID" value="CAE7462952.1"/>
    <property type="molecule type" value="Genomic_DNA"/>
</dbReference>
<keyword evidence="2 3" id="KW-0040">ANK repeat</keyword>
<dbReference type="Pfam" id="PF00023">
    <property type="entry name" value="Ank"/>
    <property type="match status" value="1"/>
</dbReference>
<dbReference type="PROSITE" id="PS50297">
    <property type="entry name" value="ANK_REP_REGION"/>
    <property type="match status" value="2"/>
</dbReference>
<dbReference type="PROSITE" id="PS50088">
    <property type="entry name" value="ANK_REPEAT"/>
    <property type="match status" value="3"/>
</dbReference>
<dbReference type="InterPro" id="IPR002110">
    <property type="entry name" value="Ankyrin_rpt"/>
</dbReference>
<comment type="caution">
    <text evidence="5">The sequence shown here is derived from an EMBL/GenBank/DDBJ whole genome shotgun (WGS) entry which is preliminary data.</text>
</comment>
<dbReference type="Pfam" id="PF12796">
    <property type="entry name" value="Ank_2"/>
    <property type="match status" value="1"/>
</dbReference>
<evidence type="ECO:0000256" key="1">
    <source>
        <dbReference type="ARBA" id="ARBA00022737"/>
    </source>
</evidence>
<dbReference type="PANTHER" id="PTHR24198">
    <property type="entry name" value="ANKYRIN REPEAT AND PROTEIN KINASE DOMAIN-CONTAINING PROTEIN"/>
    <property type="match status" value="1"/>
</dbReference>
<dbReference type="AlphaFoldDB" id="A0A812S624"/>
<feature type="repeat" description="ANK" evidence="3">
    <location>
        <begin position="131"/>
        <end position="163"/>
    </location>
</feature>
<feature type="region of interest" description="Disordered" evidence="4">
    <location>
        <begin position="395"/>
        <end position="415"/>
    </location>
</feature>
<evidence type="ECO:0000256" key="2">
    <source>
        <dbReference type="ARBA" id="ARBA00023043"/>
    </source>
</evidence>
<sequence>MAGDTMVELTNVLTGVPFDSPVLCPRGRVKYWLILEGYHYKVPCLKRKTMKDLGWPNRLPALRLQLHRDRTAQLFAAVRVGNEAKIRQLLSRCEDPDAIQDYAPPNGLGLLLRQFRFFFFENDRGYRNRSDQRTALILAVEAGEVEATRLLLKLGANPNTALEDGWSGLHEAAASGSVEMTTVLLKWNADINQRNQSGQTPFMVAVGHGDETMAKHLIRMMANPRERDRRGVPPLLIALEERHLSTATWLLDTGLALDDQVCRNSVRSSEKYLYYSALDWVVSERVMPAFRRMCKANPGLNGPMLDHTSSTVQEYLKEWRMADQLLTESGRNPATTPCATHCSFSFHFWLHNFFLLRDHLRRDIGSGGIYQYVPSEEGPSTCKFKSRLSKREYAASFGGRHLQHRKPARQSTRRA</sequence>
<dbReference type="Gene3D" id="1.25.40.20">
    <property type="entry name" value="Ankyrin repeat-containing domain"/>
    <property type="match status" value="1"/>
</dbReference>
<dbReference type="Proteomes" id="UP000604046">
    <property type="component" value="Unassembled WGS sequence"/>
</dbReference>
<dbReference type="OrthoDB" id="339173at2759"/>
<feature type="repeat" description="ANK" evidence="3">
    <location>
        <begin position="197"/>
        <end position="229"/>
    </location>
</feature>
<organism evidence="5 6">
    <name type="scientific">Symbiodinium natans</name>
    <dbReference type="NCBI Taxonomy" id="878477"/>
    <lineage>
        <taxon>Eukaryota</taxon>
        <taxon>Sar</taxon>
        <taxon>Alveolata</taxon>
        <taxon>Dinophyceae</taxon>
        <taxon>Suessiales</taxon>
        <taxon>Symbiodiniaceae</taxon>
        <taxon>Symbiodinium</taxon>
    </lineage>
</organism>
<dbReference type="SMART" id="SM00248">
    <property type="entry name" value="ANK"/>
    <property type="match status" value="5"/>
</dbReference>
<dbReference type="InterPro" id="IPR036770">
    <property type="entry name" value="Ankyrin_rpt-contain_sf"/>
</dbReference>
<reference evidence="5" key="1">
    <citation type="submission" date="2021-02" db="EMBL/GenBank/DDBJ databases">
        <authorList>
            <person name="Dougan E. K."/>
            <person name="Rhodes N."/>
            <person name="Thang M."/>
            <person name="Chan C."/>
        </authorList>
    </citation>
    <scope>NUCLEOTIDE SEQUENCE</scope>
</reference>
<feature type="compositionally biased region" description="Basic residues" evidence="4">
    <location>
        <begin position="401"/>
        <end position="415"/>
    </location>
</feature>
<accession>A0A812S624</accession>
<proteinExistence type="predicted"/>